<dbReference type="Proteomes" id="UP000784286">
    <property type="component" value="Unassembled WGS sequence"/>
</dbReference>
<dbReference type="Pfam" id="PF14092">
    <property type="entry name" value="DUF4270"/>
    <property type="match status" value="1"/>
</dbReference>
<comment type="caution">
    <text evidence="1">The sequence shown here is derived from an EMBL/GenBank/DDBJ whole genome shotgun (WGS) entry which is preliminary data.</text>
</comment>
<dbReference type="InterPro" id="IPR025366">
    <property type="entry name" value="DUF4270"/>
</dbReference>
<name>A0A948TP87_9BACT</name>
<sequence>MKLKYLAAACLAAAIYSCDDTTTGVGDFLANTDEINAYSMTFEATTKTIKYTDINPNGIYSRTNSAYLGKFTDADFGTFSADFITQINCPEGFTFPETMQSIQSASLGLYYASYYGDSLAPMRVRVDLLDTPIDDDGSDMSLYYTTYDPTKYYNEEAEPLAEKDYTAYDVAVGDSLKSETGYNTVSISLPESFSQDIQKKYEENKDYFKDAYSFIHNVLPGFYVHTTQGEGSILYIQDIWLHLNIEYLIESSSGSVDSTVYTQIPFAATNEVYMSTRLENSDNAFDKQMSDKEHTYLKTPVGLLTEVKLPLEEMYAELGKDTLNSVSISFTKMKEVSDNSSKNPYKMGVPQYLLLLRKSEVNEFFEQNKTYDSQTSFLASYSSTTNSYTFSQLNRLISQIFSEMRTQEEPAEGWDEHNALVLIPVKTETDSQSNIIGLSHDLEVNSARLVGGENGDKLKIEVIYTRPAISE</sequence>
<reference evidence="1" key="1">
    <citation type="journal article" date="2021" name="PeerJ">
        <title>Extensive microbial diversity within the chicken gut microbiome revealed by metagenomics and culture.</title>
        <authorList>
            <person name="Gilroy R."/>
            <person name="Ravi A."/>
            <person name="Getino M."/>
            <person name="Pursley I."/>
            <person name="Horton D.L."/>
            <person name="Alikhan N.F."/>
            <person name="Baker D."/>
            <person name="Gharbi K."/>
            <person name="Hall N."/>
            <person name="Watson M."/>
            <person name="Adriaenssens E.M."/>
            <person name="Foster-Nyarko E."/>
            <person name="Jarju S."/>
            <person name="Secka A."/>
            <person name="Antonio M."/>
            <person name="Oren A."/>
            <person name="Chaudhuri R.R."/>
            <person name="La Ragione R."/>
            <person name="Hildebrand F."/>
            <person name="Pallen M.J."/>
        </authorList>
    </citation>
    <scope>NUCLEOTIDE SEQUENCE</scope>
    <source>
        <strain evidence="1">8470</strain>
    </source>
</reference>
<dbReference type="EMBL" id="JAHLFJ010000088">
    <property type="protein sequence ID" value="MBU3856899.1"/>
    <property type="molecule type" value="Genomic_DNA"/>
</dbReference>
<organism evidence="1 2">
    <name type="scientific">Candidatus Phocaeicola excrementipullorum</name>
    <dbReference type="NCBI Taxonomy" id="2838731"/>
    <lineage>
        <taxon>Bacteria</taxon>
        <taxon>Pseudomonadati</taxon>
        <taxon>Bacteroidota</taxon>
        <taxon>Bacteroidia</taxon>
        <taxon>Bacteroidales</taxon>
        <taxon>Bacteroidaceae</taxon>
        <taxon>Phocaeicola</taxon>
    </lineage>
</organism>
<dbReference type="PROSITE" id="PS51257">
    <property type="entry name" value="PROKAR_LIPOPROTEIN"/>
    <property type="match status" value="1"/>
</dbReference>
<reference evidence="1" key="2">
    <citation type="submission" date="2021-04" db="EMBL/GenBank/DDBJ databases">
        <authorList>
            <person name="Gilroy R."/>
        </authorList>
    </citation>
    <scope>NUCLEOTIDE SEQUENCE</scope>
    <source>
        <strain evidence="1">8470</strain>
    </source>
</reference>
<dbReference type="AlphaFoldDB" id="A0A948TP87"/>
<evidence type="ECO:0000313" key="2">
    <source>
        <dbReference type="Proteomes" id="UP000784286"/>
    </source>
</evidence>
<protein>
    <submittedName>
        <fullName evidence="1">DUF4270 domain-containing protein</fullName>
    </submittedName>
</protein>
<accession>A0A948TP87</accession>
<proteinExistence type="predicted"/>
<gene>
    <name evidence="1" type="ORF">H9928_10180</name>
</gene>
<evidence type="ECO:0000313" key="1">
    <source>
        <dbReference type="EMBL" id="MBU3856899.1"/>
    </source>
</evidence>